<dbReference type="PANTHER" id="PTHR42920:SF5">
    <property type="entry name" value="EAMA DOMAIN-CONTAINING PROTEIN"/>
    <property type="match status" value="1"/>
</dbReference>
<reference evidence="10" key="2">
    <citation type="journal article" date="2021" name="PeerJ">
        <title>Extensive microbial diversity within the chicken gut microbiome revealed by metagenomics and culture.</title>
        <authorList>
            <person name="Gilroy R."/>
            <person name="Ravi A."/>
            <person name="Getino M."/>
            <person name="Pursley I."/>
            <person name="Horton D.L."/>
            <person name="Alikhan N.F."/>
            <person name="Baker D."/>
            <person name="Gharbi K."/>
            <person name="Hall N."/>
            <person name="Watson M."/>
            <person name="Adriaenssens E.M."/>
            <person name="Foster-Nyarko E."/>
            <person name="Jarju S."/>
            <person name="Secka A."/>
            <person name="Antonio M."/>
            <person name="Oren A."/>
            <person name="Chaudhuri R.R."/>
            <person name="La Ragione R."/>
            <person name="Hildebrand F."/>
            <person name="Pallen M.J."/>
        </authorList>
    </citation>
    <scope>NUCLEOTIDE SEQUENCE</scope>
    <source>
        <strain evidence="10">ChiSjej4B22-8349</strain>
    </source>
</reference>
<keyword evidence="6 8" id="KW-0472">Membrane</keyword>
<dbReference type="InterPro" id="IPR051258">
    <property type="entry name" value="Diverse_Substrate_Transporter"/>
</dbReference>
<feature type="transmembrane region" description="Helical" evidence="8">
    <location>
        <begin position="262"/>
        <end position="283"/>
    </location>
</feature>
<evidence type="ECO:0000313" key="11">
    <source>
        <dbReference type="Proteomes" id="UP000824130"/>
    </source>
</evidence>
<feature type="transmembrane region" description="Helical" evidence="8">
    <location>
        <begin position="146"/>
        <end position="168"/>
    </location>
</feature>
<feature type="transmembrane region" description="Helical" evidence="8">
    <location>
        <begin position="202"/>
        <end position="222"/>
    </location>
</feature>
<name>A0A9D1SV26_9FIRM</name>
<feature type="domain" description="EamA" evidence="9">
    <location>
        <begin position="9"/>
        <end position="161"/>
    </location>
</feature>
<feature type="transmembrane region" description="Helical" evidence="8">
    <location>
        <begin position="34"/>
        <end position="56"/>
    </location>
</feature>
<keyword evidence="4 8" id="KW-0812">Transmembrane</keyword>
<evidence type="ECO:0000256" key="1">
    <source>
        <dbReference type="ARBA" id="ARBA00004651"/>
    </source>
</evidence>
<keyword evidence="3" id="KW-1003">Cell membrane</keyword>
<evidence type="ECO:0000256" key="6">
    <source>
        <dbReference type="ARBA" id="ARBA00023136"/>
    </source>
</evidence>
<proteinExistence type="inferred from homology"/>
<evidence type="ECO:0000256" key="8">
    <source>
        <dbReference type="SAM" id="Phobius"/>
    </source>
</evidence>
<feature type="transmembrane region" description="Helical" evidence="8">
    <location>
        <begin position="228"/>
        <end position="250"/>
    </location>
</feature>
<feature type="domain" description="EamA" evidence="9">
    <location>
        <begin position="171"/>
        <end position="303"/>
    </location>
</feature>
<dbReference type="EMBL" id="DVOB01000149">
    <property type="protein sequence ID" value="HIU96415.1"/>
    <property type="molecule type" value="Genomic_DNA"/>
</dbReference>
<dbReference type="Pfam" id="PF00892">
    <property type="entry name" value="EamA"/>
    <property type="match status" value="2"/>
</dbReference>
<comment type="subcellular location">
    <subcellularLocation>
        <location evidence="1">Cell membrane</location>
        <topology evidence="1">Multi-pass membrane protein</topology>
    </subcellularLocation>
</comment>
<sequence length="326" mass="35025">MGVKAKSTISLFITAIIWGSAFVAQKMGLESIGSLYFSAFRMLLGSGVLALMALILDFTRKRREAGGTDSTDSADDTDNEANTDASGRRTLRIGGLVCGIVIFFAFNLQQLGLVSVDAGKTGFITALYIVIVPFLSIFLKHRTTLFNWLGAVIGVAGLYFLCITENFTIMRGDIIVMVGAFFWAAHILCIDHFAPKVNILKLNAYQFLIAGLMSLASAMALEDITFDAVLSAAPAICYTAVFSTAIAYSFQAYGQKGLNPTVASIILSTEALFAVIFGCLFLNETLTSRELIGCGLMFTAVILAQIPSKPRGETPQPTSRDKGKAL</sequence>
<feature type="transmembrane region" description="Helical" evidence="8">
    <location>
        <begin position="121"/>
        <end position="139"/>
    </location>
</feature>
<dbReference type="SUPFAM" id="SSF103481">
    <property type="entry name" value="Multidrug resistance efflux transporter EmrE"/>
    <property type="match status" value="1"/>
</dbReference>
<comment type="similarity">
    <text evidence="2">Belongs to the EamA transporter family.</text>
</comment>
<keyword evidence="5 8" id="KW-1133">Transmembrane helix</keyword>
<reference evidence="10" key="1">
    <citation type="submission" date="2020-10" db="EMBL/GenBank/DDBJ databases">
        <authorList>
            <person name="Gilroy R."/>
        </authorList>
    </citation>
    <scope>NUCLEOTIDE SEQUENCE</scope>
    <source>
        <strain evidence="10">ChiSjej4B22-8349</strain>
    </source>
</reference>
<dbReference type="AlphaFoldDB" id="A0A9D1SV26"/>
<dbReference type="Proteomes" id="UP000824130">
    <property type="component" value="Unassembled WGS sequence"/>
</dbReference>
<evidence type="ECO:0000259" key="9">
    <source>
        <dbReference type="Pfam" id="PF00892"/>
    </source>
</evidence>
<comment type="caution">
    <text evidence="10">The sequence shown here is derived from an EMBL/GenBank/DDBJ whole genome shotgun (WGS) entry which is preliminary data.</text>
</comment>
<feature type="transmembrane region" description="Helical" evidence="8">
    <location>
        <begin position="91"/>
        <end position="109"/>
    </location>
</feature>
<feature type="region of interest" description="Disordered" evidence="7">
    <location>
        <begin position="65"/>
        <end position="85"/>
    </location>
</feature>
<evidence type="ECO:0000256" key="3">
    <source>
        <dbReference type="ARBA" id="ARBA00022475"/>
    </source>
</evidence>
<evidence type="ECO:0000256" key="4">
    <source>
        <dbReference type="ARBA" id="ARBA00022692"/>
    </source>
</evidence>
<dbReference type="PANTHER" id="PTHR42920">
    <property type="entry name" value="OS03G0707200 PROTEIN-RELATED"/>
    <property type="match status" value="1"/>
</dbReference>
<dbReference type="InterPro" id="IPR000620">
    <property type="entry name" value="EamA_dom"/>
</dbReference>
<gene>
    <name evidence="10" type="ORF">IAD25_06910</name>
</gene>
<evidence type="ECO:0000256" key="7">
    <source>
        <dbReference type="SAM" id="MobiDB-lite"/>
    </source>
</evidence>
<organism evidence="10 11">
    <name type="scientific">Candidatus Allocopromorpha excrementipullorum</name>
    <dbReference type="NCBI Taxonomy" id="2840743"/>
    <lineage>
        <taxon>Bacteria</taxon>
        <taxon>Bacillati</taxon>
        <taxon>Bacillota</taxon>
        <taxon>Clostridia</taxon>
        <taxon>Eubacteriales</taxon>
        <taxon>Eubacteriaceae</taxon>
        <taxon>Eubacteriaceae incertae sedis</taxon>
        <taxon>Candidatus Allocopromorpha</taxon>
    </lineage>
</organism>
<accession>A0A9D1SV26</accession>
<evidence type="ECO:0000256" key="5">
    <source>
        <dbReference type="ARBA" id="ARBA00022989"/>
    </source>
</evidence>
<evidence type="ECO:0000256" key="2">
    <source>
        <dbReference type="ARBA" id="ARBA00007362"/>
    </source>
</evidence>
<protein>
    <submittedName>
        <fullName evidence="10">DMT family transporter</fullName>
    </submittedName>
</protein>
<dbReference type="GO" id="GO:0005886">
    <property type="term" value="C:plasma membrane"/>
    <property type="evidence" value="ECO:0007669"/>
    <property type="project" value="UniProtKB-SubCell"/>
</dbReference>
<evidence type="ECO:0000313" key="10">
    <source>
        <dbReference type="EMBL" id="HIU96415.1"/>
    </source>
</evidence>
<dbReference type="InterPro" id="IPR037185">
    <property type="entry name" value="EmrE-like"/>
</dbReference>
<feature type="compositionally biased region" description="Acidic residues" evidence="7">
    <location>
        <begin position="72"/>
        <end position="81"/>
    </location>
</feature>